<organism evidence="5 6">
    <name type="scientific">Nepenthes gracilis</name>
    <name type="common">Slender pitcher plant</name>
    <dbReference type="NCBI Taxonomy" id="150966"/>
    <lineage>
        <taxon>Eukaryota</taxon>
        <taxon>Viridiplantae</taxon>
        <taxon>Streptophyta</taxon>
        <taxon>Embryophyta</taxon>
        <taxon>Tracheophyta</taxon>
        <taxon>Spermatophyta</taxon>
        <taxon>Magnoliopsida</taxon>
        <taxon>eudicotyledons</taxon>
        <taxon>Gunneridae</taxon>
        <taxon>Pentapetalae</taxon>
        <taxon>Caryophyllales</taxon>
        <taxon>Nepenthaceae</taxon>
        <taxon>Nepenthes</taxon>
    </lineage>
</organism>
<dbReference type="Gene3D" id="1.20.58.160">
    <property type="match status" value="1"/>
</dbReference>
<comment type="caution">
    <text evidence="5">The sequence shown here is derived from an EMBL/GenBank/DDBJ whole genome shotgun (WGS) entry which is preliminary data.</text>
</comment>
<reference evidence="5" key="1">
    <citation type="submission" date="2023-05" db="EMBL/GenBank/DDBJ databases">
        <title>Nepenthes gracilis genome sequencing.</title>
        <authorList>
            <person name="Fukushima K."/>
        </authorList>
    </citation>
    <scope>NUCLEOTIDE SEQUENCE</scope>
    <source>
        <strain evidence="5">SING2019-196</strain>
    </source>
</reference>
<dbReference type="GO" id="GO:0005737">
    <property type="term" value="C:cytoplasm"/>
    <property type="evidence" value="ECO:0007669"/>
    <property type="project" value="UniProtKB-ARBA"/>
</dbReference>
<dbReference type="GO" id="GO:0035091">
    <property type="term" value="F:phosphatidylinositol binding"/>
    <property type="evidence" value="ECO:0007669"/>
    <property type="project" value="InterPro"/>
</dbReference>
<evidence type="ECO:0000313" key="6">
    <source>
        <dbReference type="Proteomes" id="UP001279734"/>
    </source>
</evidence>
<comment type="subcellular location">
    <subcellularLocation>
        <location evidence="1">Membrane</location>
        <topology evidence="1">Peripheral membrane protein</topology>
    </subcellularLocation>
</comment>
<dbReference type="GO" id="GO:0043130">
    <property type="term" value="F:ubiquitin binding"/>
    <property type="evidence" value="ECO:0007669"/>
    <property type="project" value="InterPro"/>
</dbReference>
<evidence type="ECO:0000256" key="1">
    <source>
        <dbReference type="ARBA" id="ARBA00004170"/>
    </source>
</evidence>
<dbReference type="InterPro" id="IPR038425">
    <property type="entry name" value="GAT_sf"/>
</dbReference>
<dbReference type="InterPro" id="IPR044836">
    <property type="entry name" value="TOL_plant"/>
</dbReference>
<keyword evidence="6" id="KW-1185">Reference proteome</keyword>
<dbReference type="GO" id="GO:0016020">
    <property type="term" value="C:membrane"/>
    <property type="evidence" value="ECO:0007669"/>
    <property type="project" value="UniProtKB-SubCell"/>
</dbReference>
<feature type="domain" description="GAT" evidence="4">
    <location>
        <begin position="16"/>
        <end position="104"/>
    </location>
</feature>
<dbReference type="PANTHER" id="PTHR45898">
    <property type="entry name" value="TOM1-LIKE PROTEIN"/>
    <property type="match status" value="1"/>
</dbReference>
<dbReference type="SUPFAM" id="SSF89009">
    <property type="entry name" value="GAT-like domain"/>
    <property type="match status" value="1"/>
</dbReference>
<dbReference type="PANTHER" id="PTHR45898:SF2">
    <property type="entry name" value="TOM1-LIKE PROTEIN 6"/>
    <property type="match status" value="1"/>
</dbReference>
<keyword evidence="3" id="KW-0472">Membrane</keyword>
<evidence type="ECO:0000313" key="5">
    <source>
        <dbReference type="EMBL" id="GMH17402.1"/>
    </source>
</evidence>
<proteinExistence type="inferred from homology"/>
<comment type="similarity">
    <text evidence="2">Belongs to the TOM1 family.</text>
</comment>
<evidence type="ECO:0000256" key="3">
    <source>
        <dbReference type="ARBA" id="ARBA00023136"/>
    </source>
</evidence>
<evidence type="ECO:0000259" key="4">
    <source>
        <dbReference type="PROSITE" id="PS50909"/>
    </source>
</evidence>
<sequence>MPINALRRLSEALAFEVESLSISSMESKRNVMDLLADMLQAINPKNRMTVKDEVIVDLVDRCRANQTKLMQVLTTTADERLLALGLELNDALQCALANHDAIASVPLF</sequence>
<dbReference type="PROSITE" id="PS50909">
    <property type="entry name" value="GAT"/>
    <property type="match status" value="1"/>
</dbReference>
<name>A0AAD3SVG9_NEPGR</name>
<dbReference type="InterPro" id="IPR004152">
    <property type="entry name" value="GAT_dom"/>
</dbReference>
<evidence type="ECO:0000256" key="2">
    <source>
        <dbReference type="ARBA" id="ARBA00007708"/>
    </source>
</evidence>
<dbReference type="Pfam" id="PF03127">
    <property type="entry name" value="GAT"/>
    <property type="match status" value="1"/>
</dbReference>
<accession>A0AAD3SVG9</accession>
<dbReference type="GO" id="GO:0043328">
    <property type="term" value="P:protein transport to vacuole involved in ubiquitin-dependent protein catabolic process via the multivesicular body sorting pathway"/>
    <property type="evidence" value="ECO:0007669"/>
    <property type="project" value="InterPro"/>
</dbReference>
<dbReference type="Proteomes" id="UP001279734">
    <property type="component" value="Unassembled WGS sequence"/>
</dbReference>
<dbReference type="AlphaFoldDB" id="A0AAD3SVG9"/>
<protein>
    <recommendedName>
        <fullName evidence="4">GAT domain-containing protein</fullName>
    </recommendedName>
</protein>
<dbReference type="EMBL" id="BSYO01000017">
    <property type="protein sequence ID" value="GMH17402.1"/>
    <property type="molecule type" value="Genomic_DNA"/>
</dbReference>
<gene>
    <name evidence="5" type="ORF">Nepgr_019243</name>
</gene>